<evidence type="ECO:0000259" key="2">
    <source>
        <dbReference type="Pfam" id="PF20247"/>
    </source>
</evidence>
<reference evidence="3 4" key="1">
    <citation type="submission" date="2020-02" db="EMBL/GenBank/DDBJ databases">
        <authorList>
            <person name="Sun Q."/>
        </authorList>
    </citation>
    <scope>NUCLEOTIDE SEQUENCE [LARGE SCALE GENOMIC DNA]</scope>
    <source>
        <strain evidence="3 4">CCBAU 03386</strain>
    </source>
</reference>
<feature type="coiled-coil region" evidence="1">
    <location>
        <begin position="28"/>
        <end position="55"/>
    </location>
</feature>
<dbReference type="InterPro" id="IPR046537">
    <property type="entry name" value="DUF6602"/>
</dbReference>
<name>A0A7Y3SCC5_9HYPH</name>
<dbReference type="AlphaFoldDB" id="A0A7Y3SCC5"/>
<feature type="domain" description="DUF6602" evidence="2">
    <location>
        <begin position="55"/>
        <end position="163"/>
    </location>
</feature>
<keyword evidence="1" id="KW-0175">Coiled coil</keyword>
<organism evidence="3 4">
    <name type="scientific">Rhizobium sophorae</name>
    <dbReference type="NCBI Taxonomy" id="1535242"/>
    <lineage>
        <taxon>Bacteria</taxon>
        <taxon>Pseudomonadati</taxon>
        <taxon>Pseudomonadota</taxon>
        <taxon>Alphaproteobacteria</taxon>
        <taxon>Hyphomicrobiales</taxon>
        <taxon>Rhizobiaceae</taxon>
        <taxon>Rhizobium/Agrobacterium group</taxon>
        <taxon>Rhizobium</taxon>
    </lineage>
</organism>
<dbReference type="Pfam" id="PF20247">
    <property type="entry name" value="DUF6602"/>
    <property type="match status" value="1"/>
</dbReference>
<dbReference type="Proteomes" id="UP000519972">
    <property type="component" value="Unassembled WGS sequence"/>
</dbReference>
<sequence length="440" mass="49754">MPKKPSEQDDLQQRYRWLREITDDVIAERSKIAEFHGLEQELRELQRDVLTAYERSVQLKHPRDKGDFREEILKQFLVKHGLLPNRYSVAQNRVRAVAPSGHISPELDIVIHDRDGSIVLRRLDGTVDYLPIECIHGAIQVKSKLTKKALLDGLDNLKQFKSLVPSNKLEQNLGGFTLATGLFRRFGVLFAYEGSLKWEAVCRELQDFARQNPPEVWPNLVVVLDKGYMVLGDDKSYAWKNRDQLKIETPIVYGHPDLTASCLLDFYGILLELLKDTPAGSPDLNSYWRMPLTSGSRSYSFSHGATAEMLTCPRHGAYLKRISERDLTRIAEFSRSAERINWVKAIDLAGGGEGNNEEAYERQPGMVRIFNPDGLPLTELLMKPNGVLSYDSIEIDGMTVLLPHHYIARDDLFEECPICTKEAARTAKKTPTSTGSASGT</sequence>
<protein>
    <recommendedName>
        <fullName evidence="2">DUF6602 domain-containing protein</fullName>
    </recommendedName>
</protein>
<comment type="caution">
    <text evidence="3">The sequence shown here is derived from an EMBL/GenBank/DDBJ whole genome shotgun (WGS) entry which is preliminary data.</text>
</comment>
<dbReference type="EMBL" id="JABFCN010000062">
    <property type="protein sequence ID" value="NNU41088.1"/>
    <property type="molecule type" value="Genomic_DNA"/>
</dbReference>
<proteinExistence type="predicted"/>
<accession>A0A7Y3SCC5</accession>
<keyword evidence="4" id="KW-1185">Reference proteome</keyword>
<evidence type="ECO:0000313" key="4">
    <source>
        <dbReference type="Proteomes" id="UP000519972"/>
    </source>
</evidence>
<gene>
    <name evidence="3" type="ORF">G9X64_32340</name>
</gene>
<dbReference type="RefSeq" id="WP_171378184.1">
    <property type="nucleotide sequence ID" value="NZ_JABFCN010000062.1"/>
</dbReference>
<evidence type="ECO:0000256" key="1">
    <source>
        <dbReference type="SAM" id="Coils"/>
    </source>
</evidence>
<evidence type="ECO:0000313" key="3">
    <source>
        <dbReference type="EMBL" id="NNU41088.1"/>
    </source>
</evidence>
<dbReference type="CDD" id="cd21173">
    <property type="entry name" value="NucC-like"/>
    <property type="match status" value="1"/>
</dbReference>